<name>A0A1D8GLE9_9FIRM</name>
<organism evidence="2 3">
    <name type="scientific">Geosporobacter ferrireducens</name>
    <dbReference type="NCBI Taxonomy" id="1424294"/>
    <lineage>
        <taxon>Bacteria</taxon>
        <taxon>Bacillati</taxon>
        <taxon>Bacillota</taxon>
        <taxon>Clostridia</taxon>
        <taxon>Peptostreptococcales</taxon>
        <taxon>Thermotaleaceae</taxon>
        <taxon>Geosporobacter</taxon>
    </lineage>
</organism>
<sequence length="184" mass="20933">MKTIKQNLCILLVCVLFSGFISYGTADLTEVKAIQKTVHMSVGKNSSATQDVLFLDNRIYVPIRFVSEALGLHVDWNSNKHQLTIHTEPSFTDFDEADPLNGERFVYGEILSINEKNRLLTIEEHYDDQYIHTEPHLFVSPEAVVILQRNDKVMNLDFKDLKIGDVVGMVLNKEGEIRGIILNN</sequence>
<evidence type="ECO:0000313" key="2">
    <source>
        <dbReference type="EMBL" id="AOT71737.1"/>
    </source>
</evidence>
<dbReference type="InterPro" id="IPR012854">
    <property type="entry name" value="Cu_amine_oxidase-like_N"/>
</dbReference>
<accession>A0A1D8GLE9</accession>
<dbReference type="RefSeq" id="WP_069979883.1">
    <property type="nucleotide sequence ID" value="NZ_CP017269.1"/>
</dbReference>
<dbReference type="SUPFAM" id="SSF55383">
    <property type="entry name" value="Copper amine oxidase, domain N"/>
    <property type="match status" value="1"/>
</dbReference>
<proteinExistence type="predicted"/>
<dbReference type="Pfam" id="PF07833">
    <property type="entry name" value="Cu_amine_oxidN1"/>
    <property type="match status" value="1"/>
</dbReference>
<dbReference type="OrthoDB" id="1951970at2"/>
<dbReference type="Proteomes" id="UP000095743">
    <property type="component" value="Chromosome"/>
</dbReference>
<protein>
    <recommendedName>
        <fullName evidence="1">Copper amine oxidase-like N-terminal domain-containing protein</fullName>
    </recommendedName>
</protein>
<dbReference type="InterPro" id="IPR036582">
    <property type="entry name" value="Mao_N_sf"/>
</dbReference>
<evidence type="ECO:0000259" key="1">
    <source>
        <dbReference type="Pfam" id="PF07833"/>
    </source>
</evidence>
<dbReference type="EMBL" id="CP017269">
    <property type="protein sequence ID" value="AOT71737.1"/>
    <property type="molecule type" value="Genomic_DNA"/>
</dbReference>
<dbReference type="AlphaFoldDB" id="A0A1D8GLE9"/>
<reference evidence="2 3" key="1">
    <citation type="submission" date="2016-09" db="EMBL/GenBank/DDBJ databases">
        <title>Genomic analysis reveals versatility of anaerobic energy metabolism of Geosporobacter ferrireducens IRF9 of phylum Firmicutes.</title>
        <authorList>
            <person name="Kim S.-J."/>
        </authorList>
    </citation>
    <scope>NUCLEOTIDE SEQUENCE [LARGE SCALE GENOMIC DNA]</scope>
    <source>
        <strain evidence="2 3">IRF9</strain>
    </source>
</reference>
<keyword evidence="3" id="KW-1185">Reference proteome</keyword>
<evidence type="ECO:0000313" key="3">
    <source>
        <dbReference type="Proteomes" id="UP000095743"/>
    </source>
</evidence>
<feature type="domain" description="Copper amine oxidase-like N-terminal" evidence="1">
    <location>
        <begin position="44"/>
        <end position="85"/>
    </location>
</feature>
<gene>
    <name evidence="2" type="ORF">Gferi_20685</name>
</gene>
<dbReference type="KEGG" id="gfe:Gferi_20685"/>